<dbReference type="Proteomes" id="UP000241769">
    <property type="component" value="Unassembled WGS sequence"/>
</dbReference>
<organism evidence="2 3">
    <name type="scientific">Planoprotostelium fungivorum</name>
    <dbReference type="NCBI Taxonomy" id="1890364"/>
    <lineage>
        <taxon>Eukaryota</taxon>
        <taxon>Amoebozoa</taxon>
        <taxon>Evosea</taxon>
        <taxon>Variosea</taxon>
        <taxon>Cavosteliida</taxon>
        <taxon>Cavosteliaceae</taxon>
        <taxon>Planoprotostelium</taxon>
    </lineage>
</organism>
<dbReference type="InParanoid" id="A0A2P6N1K9"/>
<accession>A0A2P6N1K9</accession>
<keyword evidence="3" id="KW-1185">Reference proteome</keyword>
<evidence type="ECO:0000313" key="3">
    <source>
        <dbReference type="Proteomes" id="UP000241769"/>
    </source>
</evidence>
<gene>
    <name evidence="2" type="ORF">PROFUN_14148</name>
</gene>
<evidence type="ECO:0000256" key="1">
    <source>
        <dbReference type="SAM" id="MobiDB-lite"/>
    </source>
</evidence>
<sequence>MPMYAVFLAYVDPKDSPPCSAKCADSNGMSHSPGDSTPGKSVINDLVPSLRFLSPPPRRGYFLL</sequence>
<proteinExistence type="predicted"/>
<dbReference type="AlphaFoldDB" id="A0A2P6N1K9"/>
<comment type="caution">
    <text evidence="2">The sequence shown here is derived from an EMBL/GenBank/DDBJ whole genome shotgun (WGS) entry which is preliminary data.</text>
</comment>
<protein>
    <submittedName>
        <fullName evidence="2">Uncharacterized protein</fullName>
    </submittedName>
</protein>
<evidence type="ECO:0000313" key="2">
    <source>
        <dbReference type="EMBL" id="PRP77829.1"/>
    </source>
</evidence>
<dbReference type="EMBL" id="MDYQ01000253">
    <property type="protein sequence ID" value="PRP77829.1"/>
    <property type="molecule type" value="Genomic_DNA"/>
</dbReference>
<feature type="compositionally biased region" description="Polar residues" evidence="1">
    <location>
        <begin position="27"/>
        <end position="39"/>
    </location>
</feature>
<reference evidence="2 3" key="1">
    <citation type="journal article" date="2018" name="Genome Biol. Evol.">
        <title>Multiple Roots of Fruiting Body Formation in Amoebozoa.</title>
        <authorList>
            <person name="Hillmann F."/>
            <person name="Forbes G."/>
            <person name="Novohradska S."/>
            <person name="Ferling I."/>
            <person name="Riege K."/>
            <person name="Groth M."/>
            <person name="Westermann M."/>
            <person name="Marz M."/>
            <person name="Spaller T."/>
            <person name="Winckler T."/>
            <person name="Schaap P."/>
            <person name="Glockner G."/>
        </authorList>
    </citation>
    <scope>NUCLEOTIDE SEQUENCE [LARGE SCALE GENOMIC DNA]</scope>
    <source>
        <strain evidence="2 3">Jena</strain>
    </source>
</reference>
<name>A0A2P6N1K9_9EUKA</name>
<feature type="region of interest" description="Disordered" evidence="1">
    <location>
        <begin position="22"/>
        <end position="41"/>
    </location>
</feature>